<feature type="domain" description="RDD" evidence="6">
    <location>
        <begin position="31"/>
        <end position="126"/>
    </location>
</feature>
<dbReference type="GO" id="GO:0016020">
    <property type="term" value="C:membrane"/>
    <property type="evidence" value="ECO:0007669"/>
    <property type="project" value="UniProtKB-SubCell"/>
</dbReference>
<evidence type="ECO:0000256" key="5">
    <source>
        <dbReference type="SAM" id="Phobius"/>
    </source>
</evidence>
<sequence>MDETGARPLSLPHFVEQGASLPEDGRPCRVVAGTRRRIAARLIDYACVPLLAGLPALVAGLPGPAGVLMPAAAVLMIAVWSWLRVARIALYGCTIGQRIAGIRVVRLEDAARPRWRQALTRMLPVWGGNASEGIGPWDDVIAHRRDAFTRCCLHDKAALTVVVMAVPGVTDELRPEQERAHRAVLAALLAAAALTWTITIVIGTA</sequence>
<evidence type="ECO:0000256" key="3">
    <source>
        <dbReference type="ARBA" id="ARBA00022989"/>
    </source>
</evidence>
<keyword evidence="2 5" id="KW-0812">Transmembrane</keyword>
<proteinExistence type="predicted"/>
<name>A0A7D4A0D7_ACTVE</name>
<dbReference type="InterPro" id="IPR010432">
    <property type="entry name" value="RDD"/>
</dbReference>
<keyword evidence="8" id="KW-1185">Reference proteome</keyword>
<evidence type="ECO:0000256" key="4">
    <source>
        <dbReference type="ARBA" id="ARBA00023136"/>
    </source>
</evidence>
<evidence type="ECO:0000256" key="1">
    <source>
        <dbReference type="ARBA" id="ARBA00004141"/>
    </source>
</evidence>
<accession>A0A7D4A0D7</accession>
<dbReference type="Pfam" id="PF06271">
    <property type="entry name" value="RDD"/>
    <property type="match status" value="1"/>
</dbReference>
<evidence type="ECO:0000256" key="2">
    <source>
        <dbReference type="ARBA" id="ARBA00022692"/>
    </source>
</evidence>
<dbReference type="Proteomes" id="UP000501240">
    <property type="component" value="Chromosome"/>
</dbReference>
<evidence type="ECO:0000313" key="8">
    <source>
        <dbReference type="Proteomes" id="UP000501240"/>
    </source>
</evidence>
<evidence type="ECO:0000259" key="6">
    <source>
        <dbReference type="Pfam" id="PF06271"/>
    </source>
</evidence>
<organism evidence="7 8">
    <name type="scientific">Actinomadura verrucosospora</name>
    <dbReference type="NCBI Taxonomy" id="46165"/>
    <lineage>
        <taxon>Bacteria</taxon>
        <taxon>Bacillati</taxon>
        <taxon>Actinomycetota</taxon>
        <taxon>Actinomycetes</taxon>
        <taxon>Streptosporangiales</taxon>
        <taxon>Thermomonosporaceae</taxon>
        <taxon>Actinomadura</taxon>
    </lineage>
</organism>
<dbReference type="AlphaFoldDB" id="A0A7D4A0D7"/>
<comment type="subcellular location">
    <subcellularLocation>
        <location evidence="1">Membrane</location>
        <topology evidence="1">Multi-pass membrane protein</topology>
    </subcellularLocation>
</comment>
<feature type="transmembrane region" description="Helical" evidence="5">
    <location>
        <begin position="42"/>
        <end position="61"/>
    </location>
</feature>
<keyword evidence="4 5" id="KW-0472">Membrane</keyword>
<dbReference type="EMBL" id="CP053892">
    <property type="protein sequence ID" value="QKG25046.1"/>
    <property type="molecule type" value="Genomic_DNA"/>
</dbReference>
<keyword evidence="3 5" id="KW-1133">Transmembrane helix</keyword>
<feature type="transmembrane region" description="Helical" evidence="5">
    <location>
        <begin position="67"/>
        <end position="83"/>
    </location>
</feature>
<dbReference type="RefSeq" id="WP_173098730.1">
    <property type="nucleotide sequence ID" value="NZ_CP053892.1"/>
</dbReference>
<feature type="transmembrane region" description="Helical" evidence="5">
    <location>
        <begin position="183"/>
        <end position="203"/>
    </location>
</feature>
<gene>
    <name evidence="7" type="ORF">ACTIVE_6697</name>
</gene>
<evidence type="ECO:0000313" key="7">
    <source>
        <dbReference type="EMBL" id="QKG25046.1"/>
    </source>
</evidence>
<protein>
    <recommendedName>
        <fullName evidence="6">RDD domain-containing protein</fullName>
    </recommendedName>
</protein>
<reference evidence="7 8" key="1">
    <citation type="submission" date="2020-05" db="EMBL/GenBank/DDBJ databases">
        <title>Actinomadura verrucosospora NRRL-B18236 (PFL_A860) Genome sequencing and assembly.</title>
        <authorList>
            <person name="Samborskyy M."/>
        </authorList>
    </citation>
    <scope>NUCLEOTIDE SEQUENCE [LARGE SCALE GENOMIC DNA]</scope>
    <source>
        <strain evidence="7 8">NRRL:B18236</strain>
    </source>
</reference>